<keyword evidence="3" id="KW-0493">Microtubule</keyword>
<gene>
    <name evidence="13" type="ORF">GGI15_002900</name>
</gene>
<comment type="subcellular location">
    <subcellularLocation>
        <location evidence="1">Cytoplasm</location>
        <location evidence="1">Cytoskeleton</location>
    </subcellularLocation>
</comment>
<dbReference type="CDD" id="cd23649">
    <property type="entry name" value="Khc_CBD_cc"/>
    <property type="match status" value="1"/>
</dbReference>
<evidence type="ECO:0000313" key="13">
    <source>
        <dbReference type="EMBL" id="KAJ2782470.1"/>
    </source>
</evidence>
<name>A0A9W8LK68_9FUNG</name>
<dbReference type="GO" id="GO:0003777">
    <property type="term" value="F:microtubule motor activity"/>
    <property type="evidence" value="ECO:0007669"/>
    <property type="project" value="InterPro"/>
</dbReference>
<dbReference type="AlphaFoldDB" id="A0A9W8LK68"/>
<evidence type="ECO:0000256" key="1">
    <source>
        <dbReference type="ARBA" id="ARBA00004245"/>
    </source>
</evidence>
<dbReference type="CDD" id="cd01369">
    <property type="entry name" value="KISc_KHC_KIF5"/>
    <property type="match status" value="1"/>
</dbReference>
<feature type="domain" description="Kinesin motor" evidence="12">
    <location>
        <begin position="6"/>
        <end position="334"/>
    </location>
</feature>
<evidence type="ECO:0000256" key="11">
    <source>
        <dbReference type="SAM" id="MobiDB-lite"/>
    </source>
</evidence>
<feature type="compositionally biased region" description="Low complexity" evidence="11">
    <location>
        <begin position="402"/>
        <end position="418"/>
    </location>
</feature>
<dbReference type="PROSITE" id="PS50067">
    <property type="entry name" value="KINESIN_MOTOR_2"/>
    <property type="match status" value="1"/>
</dbReference>
<dbReference type="PROSITE" id="PS00411">
    <property type="entry name" value="KINESIN_MOTOR_1"/>
    <property type="match status" value="1"/>
</dbReference>
<dbReference type="InterPro" id="IPR036961">
    <property type="entry name" value="Kinesin_motor_dom_sf"/>
</dbReference>
<evidence type="ECO:0000256" key="4">
    <source>
        <dbReference type="ARBA" id="ARBA00022741"/>
    </source>
</evidence>
<dbReference type="SMART" id="SM00129">
    <property type="entry name" value="KISc"/>
    <property type="match status" value="1"/>
</dbReference>
<comment type="caution">
    <text evidence="13">The sequence shown here is derived from an EMBL/GenBank/DDBJ whole genome shotgun (WGS) entry which is preliminary data.</text>
</comment>
<dbReference type="GO" id="GO:0007018">
    <property type="term" value="P:microtubule-based movement"/>
    <property type="evidence" value="ECO:0007669"/>
    <property type="project" value="InterPro"/>
</dbReference>
<keyword evidence="2" id="KW-0963">Cytoplasm</keyword>
<dbReference type="GO" id="GO:0005524">
    <property type="term" value="F:ATP binding"/>
    <property type="evidence" value="ECO:0007669"/>
    <property type="project" value="UniProtKB-UniRule"/>
</dbReference>
<sequence length="1025" mass="114145">MSQDNNIKVIARFRPPNSLEKKSGGTSVIEIEDETTVGIKCDEHTGSFTFDRVFGSDTSQDMIYNYAIRDTLEGNKDNNVFNGYNGTVFCYGQTGSGKTFTMMGADIDNEDLKGIIPRIVEGVFAKIDDSPHTTEYLVKASYMEIYMERIRDLLNPTEASLPVHEDKVNGVYVKGLVEIFVNKVEEVYEVMRLGAKNRVVAYTNMNAESSRSHSIFQITVEQKDTISGKTKIGRMFLVDLAGSEKVGKTGATGQTLEEAKKINKSLSALGMVINALTDGKSTHIPYRDSKLTRILQESLGGNSRTTLIINCSPSSFNAAETVGTLRFGMRAKSIKNKAKVNQELSPAELKIMLKKSQGLTMSFRTYCTALEGEVSIWRKGGSVDVENQATWEKVLGKEKAAAAAAAAQQQHQQQQQQQPPSTPTGKSSSVARGSGYSTPRSAGTGSRLSVSAGAGFSAPPLSPTTNGARLGAMTPTLSFQDTLISELGSRSGSPTTVMSEDEREEFLRRENELNDLLADKEHDLQDAVKAYAAAREELEFLKSESGSTSRHNEELATEAAQLKLELEKVNFGHKEAELTIESLTEANTEMTEQLEKLREELDELRREATDGVEIDKEKERAARVATMMKELDSTKAVSQHEAGMGNLLRSLVEAGDDDKARVEILNNLRRELDERNDIIREKDISISELQRENAILKHSSSEAEARYDRLLADYEEALEQSIVDEEQHQSTHDTENNKMRQRLEEKYNERLGSQKIELDNALADLNSRLEEVARNTVTIRELRSENRELQSKIDALTEKARTDAMSASAEGTAAPIIGDSSVEAATTHAMNKEREMHALRRDMAQRIFEYDTMRKSLMRDVQNRCEKIIELEMALDDSRSQVSVLSRRVNNPNQSQRMQLLEKNIAQLTNIQRELVEQNTDLKKRASLSDRKLQARTERIEYLEARLQDLSNQAEAWKRKAEELQTLRSHESARTNVQPTSGNVLRFSRIAKPLRGGGGNTQAAPASVEEKTGRSTGFFSWGASN</sequence>
<dbReference type="GO" id="GO:0005874">
    <property type="term" value="C:microtubule"/>
    <property type="evidence" value="ECO:0007669"/>
    <property type="project" value="UniProtKB-KW"/>
</dbReference>
<feature type="compositionally biased region" description="Polar residues" evidence="11">
    <location>
        <begin position="1014"/>
        <end position="1025"/>
    </location>
</feature>
<reference evidence="13" key="1">
    <citation type="submission" date="2022-07" db="EMBL/GenBank/DDBJ databases">
        <title>Phylogenomic reconstructions and comparative analyses of Kickxellomycotina fungi.</title>
        <authorList>
            <person name="Reynolds N.K."/>
            <person name="Stajich J.E."/>
            <person name="Barry K."/>
            <person name="Grigoriev I.V."/>
            <person name="Crous P."/>
            <person name="Smith M.E."/>
        </authorList>
    </citation>
    <scope>NUCLEOTIDE SEQUENCE</scope>
    <source>
        <strain evidence="13">BCRC 34489</strain>
    </source>
</reference>
<feature type="compositionally biased region" description="Polar residues" evidence="11">
    <location>
        <begin position="423"/>
        <end position="449"/>
    </location>
</feature>
<feature type="region of interest" description="Disordered" evidence="11">
    <location>
        <begin position="402"/>
        <end position="472"/>
    </location>
</feature>
<feature type="coiled-coil region" evidence="10">
    <location>
        <begin position="573"/>
        <end position="614"/>
    </location>
</feature>
<dbReference type="OrthoDB" id="3176171at2759"/>
<accession>A0A9W8LK68</accession>
<dbReference type="InterPro" id="IPR019821">
    <property type="entry name" value="Kinesin_motor_CS"/>
</dbReference>
<evidence type="ECO:0000256" key="8">
    <source>
        <dbReference type="ARBA" id="ARBA00023212"/>
    </source>
</evidence>
<comment type="similarity">
    <text evidence="9">Belongs to the TRAFAC class myosin-kinesin ATPase superfamily. Kinesin family.</text>
</comment>
<keyword evidence="4 9" id="KW-0547">Nucleotide-binding</keyword>
<evidence type="ECO:0000313" key="14">
    <source>
        <dbReference type="Proteomes" id="UP001140172"/>
    </source>
</evidence>
<dbReference type="SUPFAM" id="SSF52540">
    <property type="entry name" value="P-loop containing nucleoside triphosphate hydrolases"/>
    <property type="match status" value="1"/>
</dbReference>
<dbReference type="PANTHER" id="PTHR47968:SF75">
    <property type="entry name" value="CENTROMERE-ASSOCIATED PROTEIN E"/>
    <property type="match status" value="1"/>
</dbReference>
<dbReference type="Pfam" id="PF00225">
    <property type="entry name" value="Kinesin"/>
    <property type="match status" value="1"/>
</dbReference>
<dbReference type="InterPro" id="IPR059182">
    <property type="entry name" value="Khc_C"/>
</dbReference>
<dbReference type="InterPro" id="IPR027640">
    <property type="entry name" value="Kinesin-like_fam"/>
</dbReference>
<feature type="coiled-coil region" evidence="10">
    <location>
        <begin position="748"/>
        <end position="842"/>
    </location>
</feature>
<organism evidence="13 14">
    <name type="scientific">Coemansia interrupta</name>
    <dbReference type="NCBI Taxonomy" id="1126814"/>
    <lineage>
        <taxon>Eukaryota</taxon>
        <taxon>Fungi</taxon>
        <taxon>Fungi incertae sedis</taxon>
        <taxon>Zoopagomycota</taxon>
        <taxon>Kickxellomycotina</taxon>
        <taxon>Kickxellomycetes</taxon>
        <taxon>Kickxellales</taxon>
        <taxon>Kickxellaceae</taxon>
        <taxon>Coemansia</taxon>
    </lineage>
</organism>
<keyword evidence="8" id="KW-0206">Cytoskeleton</keyword>
<evidence type="ECO:0000259" key="12">
    <source>
        <dbReference type="PROSITE" id="PS50067"/>
    </source>
</evidence>
<evidence type="ECO:0000256" key="5">
    <source>
        <dbReference type="ARBA" id="ARBA00022840"/>
    </source>
</evidence>
<dbReference type="Gene3D" id="3.40.850.10">
    <property type="entry name" value="Kinesin motor domain"/>
    <property type="match status" value="1"/>
</dbReference>
<dbReference type="FunFam" id="3.40.850.10:FF:000031">
    <property type="entry name" value="Kinesin-like protein"/>
    <property type="match status" value="1"/>
</dbReference>
<dbReference type="PANTHER" id="PTHR47968">
    <property type="entry name" value="CENTROMERE PROTEIN E"/>
    <property type="match status" value="1"/>
</dbReference>
<feature type="coiled-coil region" evidence="10">
    <location>
        <begin position="662"/>
        <end position="720"/>
    </location>
</feature>
<keyword evidence="7 9" id="KW-0505">Motor protein</keyword>
<evidence type="ECO:0000256" key="6">
    <source>
        <dbReference type="ARBA" id="ARBA00023054"/>
    </source>
</evidence>
<feature type="coiled-coil region" evidence="10">
    <location>
        <begin position="898"/>
        <end position="967"/>
    </location>
</feature>
<dbReference type="InterPro" id="IPR001752">
    <property type="entry name" value="Kinesin_motor_dom"/>
</dbReference>
<evidence type="ECO:0000256" key="10">
    <source>
        <dbReference type="SAM" id="Coils"/>
    </source>
</evidence>
<proteinExistence type="inferred from homology"/>
<feature type="region of interest" description="Disordered" evidence="11">
    <location>
        <begin position="992"/>
        <end position="1025"/>
    </location>
</feature>
<evidence type="ECO:0000256" key="2">
    <source>
        <dbReference type="ARBA" id="ARBA00022490"/>
    </source>
</evidence>
<protein>
    <recommendedName>
        <fullName evidence="12">Kinesin motor domain-containing protein</fullName>
    </recommendedName>
</protein>
<dbReference type="Proteomes" id="UP001140172">
    <property type="component" value="Unassembled WGS sequence"/>
</dbReference>
<evidence type="ECO:0000256" key="3">
    <source>
        <dbReference type="ARBA" id="ARBA00022701"/>
    </source>
</evidence>
<dbReference type="GO" id="GO:0008017">
    <property type="term" value="F:microtubule binding"/>
    <property type="evidence" value="ECO:0007669"/>
    <property type="project" value="InterPro"/>
</dbReference>
<dbReference type="InterPro" id="IPR027417">
    <property type="entry name" value="P-loop_NTPase"/>
</dbReference>
<evidence type="ECO:0000256" key="9">
    <source>
        <dbReference type="PROSITE-ProRule" id="PRU00283"/>
    </source>
</evidence>
<feature type="binding site" evidence="9">
    <location>
        <begin position="92"/>
        <end position="99"/>
    </location>
    <ligand>
        <name>ATP</name>
        <dbReference type="ChEBI" id="CHEBI:30616"/>
    </ligand>
</feature>
<keyword evidence="14" id="KW-1185">Reference proteome</keyword>
<keyword evidence="6 10" id="KW-0175">Coiled coil</keyword>
<dbReference type="EMBL" id="JANBUM010000174">
    <property type="protein sequence ID" value="KAJ2782470.1"/>
    <property type="molecule type" value="Genomic_DNA"/>
</dbReference>
<evidence type="ECO:0000256" key="7">
    <source>
        <dbReference type="ARBA" id="ARBA00023175"/>
    </source>
</evidence>
<feature type="coiled-coil region" evidence="10">
    <location>
        <begin position="517"/>
        <end position="544"/>
    </location>
</feature>
<dbReference type="PRINTS" id="PR00380">
    <property type="entry name" value="KINESINHEAVY"/>
</dbReference>
<keyword evidence="5 9" id="KW-0067">ATP-binding</keyword>